<reference evidence="1 2" key="1">
    <citation type="journal article" date="2013" name="PLoS ONE">
        <title>Assembly-driven community genomics of a hypersaline microbial ecosystem.</title>
        <authorList>
            <person name="Podell S."/>
            <person name="Ugalde J.A."/>
            <person name="Narasingarao P."/>
            <person name="Banfield J.F."/>
            <person name="Heidelberg K.B."/>
            <person name="Allen E.E."/>
        </authorList>
    </citation>
    <scope>NUCLEOTIDE SEQUENCE [LARGE SCALE GENOMIC DNA]</scope>
    <source>
        <strain evidence="2">J07HQW2</strain>
    </source>
</reference>
<organism evidence="1 2">
    <name type="scientific">Haloquadratum walsbyi J07HQW2</name>
    <dbReference type="NCBI Taxonomy" id="1238425"/>
    <lineage>
        <taxon>Archaea</taxon>
        <taxon>Methanobacteriati</taxon>
        <taxon>Methanobacteriota</taxon>
        <taxon>Stenosarchaea group</taxon>
        <taxon>Halobacteria</taxon>
        <taxon>Halobacteriales</taxon>
        <taxon>Haloferacaceae</taxon>
        <taxon>Haloquadratum</taxon>
    </lineage>
</organism>
<dbReference type="EMBL" id="KE356561">
    <property type="protein sequence ID" value="ERG94792.1"/>
    <property type="molecule type" value="Genomic_DNA"/>
</dbReference>
<sequence>MCNLVNMSKATKRIPLREGTFEDLDELKGAGETWDDVVKELIETKQMETRVTRPN</sequence>
<gene>
    <name evidence="1" type="ORF">J07HQW2_01234</name>
</gene>
<dbReference type="STRING" id="1238425.J07HQW2_01234"/>
<dbReference type="HOGENOM" id="CLU_3020933_0_0_2"/>
<evidence type="ECO:0000313" key="2">
    <source>
        <dbReference type="Proteomes" id="UP000030710"/>
    </source>
</evidence>
<accession>U1PM55</accession>
<evidence type="ECO:0000313" key="1">
    <source>
        <dbReference type="EMBL" id="ERG94792.1"/>
    </source>
</evidence>
<protein>
    <submittedName>
        <fullName evidence="1">Uncharacterized protein</fullName>
    </submittedName>
</protein>
<dbReference type="Proteomes" id="UP000030710">
    <property type="component" value="Unassembled WGS sequence"/>
</dbReference>
<proteinExistence type="predicted"/>
<dbReference type="AlphaFoldDB" id="U1PM55"/>
<name>U1PM55_9EURY</name>